<evidence type="ECO:0000256" key="5">
    <source>
        <dbReference type="ARBA" id="ARBA00023136"/>
    </source>
</evidence>
<proteinExistence type="inferred from homology"/>
<dbReference type="PANTHER" id="PTHR30572:SF4">
    <property type="entry name" value="ABC TRANSPORTER PERMEASE YTRF"/>
    <property type="match status" value="1"/>
</dbReference>
<keyword evidence="3 7" id="KW-0812">Transmembrane</keyword>
<comment type="caution">
    <text evidence="10">The sequence shown here is derived from an EMBL/GenBank/DDBJ whole genome shotgun (WGS) entry which is preliminary data.</text>
</comment>
<name>A0A0P6Y319_9CHLR</name>
<evidence type="ECO:0000259" key="8">
    <source>
        <dbReference type="Pfam" id="PF02687"/>
    </source>
</evidence>
<accession>A0A0P6Y319</accession>
<dbReference type="EMBL" id="LGKO01000002">
    <property type="protein sequence ID" value="KPL83731.1"/>
    <property type="molecule type" value="Genomic_DNA"/>
</dbReference>
<dbReference type="InterPro" id="IPR050250">
    <property type="entry name" value="Macrolide_Exporter_MacB"/>
</dbReference>
<comment type="similarity">
    <text evidence="6">Belongs to the ABC-4 integral membrane protein family.</text>
</comment>
<dbReference type="Pfam" id="PF02687">
    <property type="entry name" value="FtsX"/>
    <property type="match status" value="1"/>
</dbReference>
<dbReference type="InterPro" id="IPR025857">
    <property type="entry name" value="MacB_PCD"/>
</dbReference>
<evidence type="ECO:0000256" key="3">
    <source>
        <dbReference type="ARBA" id="ARBA00022692"/>
    </source>
</evidence>
<dbReference type="AlphaFoldDB" id="A0A0P6Y319"/>
<evidence type="ECO:0000313" key="10">
    <source>
        <dbReference type="EMBL" id="KPL83731.1"/>
    </source>
</evidence>
<sequence>MRFGDLLNLVLYNLGRRKGRVALTTLGVIIGTAAVILLVSLGLGLQRNATSQLWGISDLRRIEVYPNYGGGEGGPVAVAIGPGAIGSSSPSGQKLLTPAAIEEIRALEGVEYAIPRNWVGVSAVLKVGRLENYPSLLAVDTDDLAIFDYPLEAGTTRLERGTAIIGSWAARQFYDPRQRPGQEPPPQPDLLNQQVRLVLQKWTQDGQMVTKTVNLRIVGILAESRSEADGALFVRMDEATAWEEWARGQRINRNREGYNMLIVRARDPDRVLELADQINAMGYMASTPQSFVQGINNFYLVLQLIFGGVGAIALLVAAIGIANTMTMAILERTREIGLMKALGATNRDVLSIFLGEAAGIGFLGGLGGVLIGWLGSAMLNVVAITYLASQSQGGPPPTTATFTPLWLPLFALAFATLIGLISGLYPALRAATLVPVNALKYE</sequence>
<evidence type="ECO:0000313" key="11">
    <source>
        <dbReference type="Proteomes" id="UP000050544"/>
    </source>
</evidence>
<dbReference type="GO" id="GO:0022857">
    <property type="term" value="F:transmembrane transporter activity"/>
    <property type="evidence" value="ECO:0007669"/>
    <property type="project" value="TreeGrafter"/>
</dbReference>
<dbReference type="Pfam" id="PF12704">
    <property type="entry name" value="MacB_PCD"/>
    <property type="match status" value="1"/>
</dbReference>
<keyword evidence="2" id="KW-1003">Cell membrane</keyword>
<feature type="transmembrane region" description="Helical" evidence="7">
    <location>
        <begin position="405"/>
        <end position="425"/>
    </location>
</feature>
<evidence type="ECO:0000256" key="6">
    <source>
        <dbReference type="ARBA" id="ARBA00038076"/>
    </source>
</evidence>
<keyword evidence="4 7" id="KW-1133">Transmembrane helix</keyword>
<dbReference type="PANTHER" id="PTHR30572">
    <property type="entry name" value="MEMBRANE COMPONENT OF TRANSPORTER-RELATED"/>
    <property type="match status" value="1"/>
</dbReference>
<feature type="transmembrane region" description="Helical" evidence="7">
    <location>
        <begin position="21"/>
        <end position="43"/>
    </location>
</feature>
<evidence type="ECO:0000256" key="7">
    <source>
        <dbReference type="SAM" id="Phobius"/>
    </source>
</evidence>
<protein>
    <recommendedName>
        <fullName evidence="12">ABC transporter permease</fullName>
    </recommendedName>
</protein>
<reference evidence="10 11" key="1">
    <citation type="submission" date="2015-07" db="EMBL/GenBank/DDBJ databases">
        <title>Whole genome sequence of Thermanaerothrix daxensis DSM 23592.</title>
        <authorList>
            <person name="Hemp J."/>
            <person name="Ward L.M."/>
            <person name="Pace L.A."/>
            <person name="Fischer W.W."/>
        </authorList>
    </citation>
    <scope>NUCLEOTIDE SEQUENCE [LARGE SCALE GENOMIC DNA]</scope>
    <source>
        <strain evidence="10 11">GNS-1</strain>
    </source>
</reference>
<feature type="transmembrane region" description="Helical" evidence="7">
    <location>
        <begin position="298"/>
        <end position="330"/>
    </location>
</feature>
<feature type="transmembrane region" description="Helical" evidence="7">
    <location>
        <begin position="350"/>
        <end position="374"/>
    </location>
</feature>
<dbReference type="STRING" id="869279.SE15_00180"/>
<dbReference type="RefSeq" id="WP_054520103.1">
    <property type="nucleotide sequence ID" value="NZ_LGKO01000002.1"/>
</dbReference>
<evidence type="ECO:0000256" key="4">
    <source>
        <dbReference type="ARBA" id="ARBA00022989"/>
    </source>
</evidence>
<evidence type="ECO:0000259" key="9">
    <source>
        <dbReference type="Pfam" id="PF12704"/>
    </source>
</evidence>
<gene>
    <name evidence="10" type="ORF">SE15_00180</name>
</gene>
<comment type="subcellular location">
    <subcellularLocation>
        <location evidence="1">Cell membrane</location>
        <topology evidence="1">Multi-pass membrane protein</topology>
    </subcellularLocation>
</comment>
<evidence type="ECO:0008006" key="12">
    <source>
        <dbReference type="Google" id="ProtNLM"/>
    </source>
</evidence>
<evidence type="ECO:0000256" key="1">
    <source>
        <dbReference type="ARBA" id="ARBA00004651"/>
    </source>
</evidence>
<evidence type="ECO:0000256" key="2">
    <source>
        <dbReference type="ARBA" id="ARBA00022475"/>
    </source>
</evidence>
<dbReference type="OrthoDB" id="9770099at2"/>
<dbReference type="GO" id="GO:0005886">
    <property type="term" value="C:plasma membrane"/>
    <property type="evidence" value="ECO:0007669"/>
    <property type="project" value="UniProtKB-SubCell"/>
</dbReference>
<keyword evidence="5 7" id="KW-0472">Membrane</keyword>
<organism evidence="10 11">
    <name type="scientific">Thermanaerothrix daxensis</name>
    <dbReference type="NCBI Taxonomy" id="869279"/>
    <lineage>
        <taxon>Bacteria</taxon>
        <taxon>Bacillati</taxon>
        <taxon>Chloroflexota</taxon>
        <taxon>Anaerolineae</taxon>
        <taxon>Anaerolineales</taxon>
        <taxon>Anaerolineaceae</taxon>
        <taxon>Thermanaerothrix</taxon>
    </lineage>
</organism>
<feature type="domain" description="MacB-like periplasmic core" evidence="9">
    <location>
        <begin position="22"/>
        <end position="280"/>
    </location>
</feature>
<dbReference type="InterPro" id="IPR003838">
    <property type="entry name" value="ABC3_permease_C"/>
</dbReference>
<dbReference type="Proteomes" id="UP000050544">
    <property type="component" value="Unassembled WGS sequence"/>
</dbReference>
<keyword evidence="11" id="KW-1185">Reference proteome</keyword>
<feature type="domain" description="ABC3 transporter permease C-terminal" evidence="8">
    <location>
        <begin position="309"/>
        <end position="433"/>
    </location>
</feature>